<dbReference type="SUPFAM" id="SSF48403">
    <property type="entry name" value="Ankyrin repeat"/>
    <property type="match status" value="1"/>
</dbReference>
<dbReference type="VEuPathDB" id="FungiDB:PV06_06068"/>
<keyword evidence="5" id="KW-1185">Reference proteome</keyword>
<dbReference type="InterPro" id="IPR002110">
    <property type="entry name" value="Ankyrin_rpt"/>
</dbReference>
<dbReference type="STRING" id="215243.A0A0D2DJD2"/>
<gene>
    <name evidence="4" type="ORF">PV06_06068</name>
</gene>
<dbReference type="InterPro" id="IPR036770">
    <property type="entry name" value="Ankyrin_rpt-contain_sf"/>
</dbReference>
<feature type="repeat" description="ANK" evidence="3">
    <location>
        <begin position="174"/>
        <end position="206"/>
    </location>
</feature>
<dbReference type="HOGENOM" id="CLU_721667_0_0_1"/>
<accession>A0A0D2DJD2</accession>
<dbReference type="AlphaFoldDB" id="A0A0D2DJD2"/>
<dbReference type="EMBL" id="KN847336">
    <property type="protein sequence ID" value="KIW42525.1"/>
    <property type="molecule type" value="Genomic_DNA"/>
</dbReference>
<evidence type="ECO:0000256" key="3">
    <source>
        <dbReference type="PROSITE-ProRule" id="PRU00023"/>
    </source>
</evidence>
<dbReference type="PROSITE" id="PS50297">
    <property type="entry name" value="ANK_REP_REGION"/>
    <property type="match status" value="1"/>
</dbReference>
<evidence type="ECO:0000313" key="4">
    <source>
        <dbReference type="EMBL" id="KIW42525.1"/>
    </source>
</evidence>
<keyword evidence="1" id="KW-0677">Repeat</keyword>
<dbReference type="RefSeq" id="XP_016262741.1">
    <property type="nucleotide sequence ID" value="XM_016407137.1"/>
</dbReference>
<sequence length="383" mass="42177">MDVQPEIRRQGLTNTTEALHRLAMQGDVRMVRSLLELGVDANSPWIFEAALSESSLKGKVSRTPIASAASISFEQDTCMETMEMLRLGGCDMNDSPSLPGATAITALHAATSAGFADRVDWLLNNGCRKSIEKVCGELRPLHVAAQGRAYQHTDIVACLLKHKAVVNARAGGPLGATAIHYAAQLGLDRTVDELLSRGADINMSTTLTERTPLHITIVGMGRYSSRLVIPIPTSSRHATQQMGLSENRLAVAKVLLKHHQLNLRAIDADRMTALHYAARYQETMFARELIEAAQGQRSLLNMECMGATAYQMAWEATERAKESVIANMLEAYATPENVALRKKRTNPNIWRRLIGRNRNVTPARGHLALRVFDDESVVDNEWS</sequence>
<dbReference type="OrthoDB" id="366390at2759"/>
<dbReference type="GeneID" id="27358142"/>
<evidence type="ECO:0000256" key="2">
    <source>
        <dbReference type="ARBA" id="ARBA00023043"/>
    </source>
</evidence>
<reference evidence="4 5" key="1">
    <citation type="submission" date="2015-01" db="EMBL/GenBank/DDBJ databases">
        <title>The Genome Sequence of Exophiala oligosperma CBS72588.</title>
        <authorList>
            <consortium name="The Broad Institute Genomics Platform"/>
            <person name="Cuomo C."/>
            <person name="de Hoog S."/>
            <person name="Gorbushina A."/>
            <person name="Stielow B."/>
            <person name="Teixiera M."/>
            <person name="Abouelleil A."/>
            <person name="Chapman S.B."/>
            <person name="Priest M."/>
            <person name="Young S.K."/>
            <person name="Wortman J."/>
            <person name="Nusbaum C."/>
            <person name="Birren B."/>
        </authorList>
    </citation>
    <scope>NUCLEOTIDE SEQUENCE [LARGE SCALE GENOMIC DNA]</scope>
    <source>
        <strain evidence="4 5">CBS 72588</strain>
    </source>
</reference>
<dbReference type="PANTHER" id="PTHR24173:SF83">
    <property type="entry name" value="SOCS BOX DOMAIN-CONTAINING PROTEIN"/>
    <property type="match status" value="1"/>
</dbReference>
<keyword evidence="2 3" id="KW-0040">ANK repeat</keyword>
<dbReference type="PROSITE" id="PS50088">
    <property type="entry name" value="ANK_REPEAT"/>
    <property type="match status" value="1"/>
</dbReference>
<dbReference type="SMART" id="SM00248">
    <property type="entry name" value="ANK"/>
    <property type="match status" value="5"/>
</dbReference>
<evidence type="ECO:0000256" key="1">
    <source>
        <dbReference type="ARBA" id="ARBA00022737"/>
    </source>
</evidence>
<dbReference type="Gene3D" id="1.25.40.20">
    <property type="entry name" value="Ankyrin repeat-containing domain"/>
    <property type="match status" value="2"/>
</dbReference>
<dbReference type="Proteomes" id="UP000053342">
    <property type="component" value="Unassembled WGS sequence"/>
</dbReference>
<organism evidence="4 5">
    <name type="scientific">Exophiala oligosperma</name>
    <dbReference type="NCBI Taxonomy" id="215243"/>
    <lineage>
        <taxon>Eukaryota</taxon>
        <taxon>Fungi</taxon>
        <taxon>Dikarya</taxon>
        <taxon>Ascomycota</taxon>
        <taxon>Pezizomycotina</taxon>
        <taxon>Eurotiomycetes</taxon>
        <taxon>Chaetothyriomycetidae</taxon>
        <taxon>Chaetothyriales</taxon>
        <taxon>Herpotrichiellaceae</taxon>
        <taxon>Exophiala</taxon>
    </lineage>
</organism>
<dbReference type="PANTHER" id="PTHR24173">
    <property type="entry name" value="ANKYRIN REPEAT CONTAINING"/>
    <property type="match status" value="1"/>
</dbReference>
<evidence type="ECO:0000313" key="5">
    <source>
        <dbReference type="Proteomes" id="UP000053342"/>
    </source>
</evidence>
<protein>
    <submittedName>
        <fullName evidence="4">Uncharacterized protein</fullName>
    </submittedName>
</protein>
<proteinExistence type="predicted"/>
<dbReference type="Pfam" id="PF12796">
    <property type="entry name" value="Ank_2"/>
    <property type="match status" value="1"/>
</dbReference>
<name>A0A0D2DJD2_9EURO</name>